<dbReference type="Pfam" id="PF00395">
    <property type="entry name" value="SLH"/>
    <property type="match status" value="1"/>
</dbReference>
<feature type="region of interest" description="Disordered" evidence="2">
    <location>
        <begin position="295"/>
        <end position="326"/>
    </location>
</feature>
<evidence type="ECO:0000256" key="3">
    <source>
        <dbReference type="SAM" id="SignalP"/>
    </source>
</evidence>
<dbReference type="Pfam" id="PF21620">
    <property type="entry name" value="SlpA_C"/>
    <property type="match status" value="1"/>
</dbReference>
<dbReference type="PANTHER" id="PTHR43308:SF1">
    <property type="entry name" value="OUTER MEMBRANE PROTEIN ALPHA"/>
    <property type="match status" value="1"/>
</dbReference>
<feature type="compositionally biased region" description="Acidic residues" evidence="2">
    <location>
        <begin position="298"/>
        <end position="314"/>
    </location>
</feature>
<evidence type="ECO:0000256" key="2">
    <source>
        <dbReference type="SAM" id="MobiDB-lite"/>
    </source>
</evidence>
<feature type="compositionally biased region" description="Basic and acidic residues" evidence="2">
    <location>
        <begin position="315"/>
        <end position="325"/>
    </location>
</feature>
<dbReference type="InterPro" id="IPR001119">
    <property type="entry name" value="SLH_dom"/>
</dbReference>
<evidence type="ECO:0000256" key="1">
    <source>
        <dbReference type="SAM" id="Coils"/>
    </source>
</evidence>
<feature type="domain" description="SLH" evidence="4">
    <location>
        <begin position="19"/>
        <end position="82"/>
    </location>
</feature>
<feature type="signal peptide" evidence="3">
    <location>
        <begin position="1"/>
        <end position="20"/>
    </location>
</feature>
<name>A0A6J4VFJ5_9DEIN</name>
<evidence type="ECO:0000313" key="5">
    <source>
        <dbReference type="EMBL" id="CAA9576448.1"/>
    </source>
</evidence>
<protein>
    <recommendedName>
        <fullName evidence="4">SLH domain-containing protein</fullName>
    </recommendedName>
</protein>
<organism evidence="5">
    <name type="scientific">uncultured Truepera sp</name>
    <dbReference type="NCBI Taxonomy" id="543023"/>
    <lineage>
        <taxon>Bacteria</taxon>
        <taxon>Thermotogati</taxon>
        <taxon>Deinococcota</taxon>
        <taxon>Deinococci</taxon>
        <taxon>Trueperales</taxon>
        <taxon>Trueperaceae</taxon>
        <taxon>Truepera</taxon>
        <taxon>environmental samples</taxon>
    </lineage>
</organism>
<feature type="chain" id="PRO_5026780297" description="SLH domain-containing protein" evidence="3">
    <location>
        <begin position="21"/>
        <end position="1038"/>
    </location>
</feature>
<proteinExistence type="predicted"/>
<feature type="coiled-coil region" evidence="1">
    <location>
        <begin position="92"/>
        <end position="144"/>
    </location>
</feature>
<keyword evidence="1" id="KW-0175">Coiled coil</keyword>
<dbReference type="PANTHER" id="PTHR43308">
    <property type="entry name" value="OUTER MEMBRANE PROTEIN ALPHA-RELATED"/>
    <property type="match status" value="1"/>
</dbReference>
<keyword evidence="3" id="KW-0732">Signal</keyword>
<gene>
    <name evidence="5" type="ORF">AVDCRST_MAG86-2240</name>
</gene>
<evidence type="ECO:0000259" key="4">
    <source>
        <dbReference type="PROSITE" id="PS51272"/>
    </source>
</evidence>
<dbReference type="AlphaFoldDB" id="A0A6J4VFJ5"/>
<dbReference type="PROSITE" id="PS51272">
    <property type="entry name" value="SLH"/>
    <property type="match status" value="1"/>
</dbReference>
<accession>A0A6J4VFJ5</accession>
<reference evidence="5" key="1">
    <citation type="submission" date="2020-02" db="EMBL/GenBank/DDBJ databases">
        <authorList>
            <person name="Meier V. D."/>
        </authorList>
    </citation>
    <scope>NUCLEOTIDE SEQUENCE</scope>
    <source>
        <strain evidence="5">AVDCRST_MAG86</strain>
    </source>
</reference>
<dbReference type="EMBL" id="CADCWP010000191">
    <property type="protein sequence ID" value="CAA9576448.1"/>
    <property type="molecule type" value="Genomic_DNA"/>
</dbReference>
<dbReference type="InterPro" id="IPR048736">
    <property type="entry name" value="SlpA_C"/>
</dbReference>
<dbReference type="InterPro" id="IPR051465">
    <property type="entry name" value="Cell_Envelope_Struct_Comp"/>
</dbReference>
<sequence length="1038" mass="109545">MKKILLALLASTAVGGVASAQDFPDVPAGSYAEEAVARLADLGIVIGFPDGTFRGDEAFTRYQAALVVTRLLDVVEGEMLTDADLDTVRNALQELASDVAANEQAVSDLQAAIDGAGSADADAVEELQAQLDALTVELDTLTAAQGAAAALEQQVASNTDQIGQLNDLVGILNEDLQGVSAGGNLDTSFLENIEQNTSDIANLREFVVLLRRDQVGLTERVATIEESDTAQNARLDDLDTRVAALEESQVAFGGSIGLNYDVSRLSGAEVPFDVDRIFGVGFEREQPVSVFNGTFNEATDDLNDDDDETDAGETAEDRQDIEFSKGDLSPELTLDVNFSAERGLAPESGLNTFESSVSLELVEATILDADADVDGDPVDGPFDFTDPDNYFEGYVFQFNDIEATFGPIGADPINFYFGPEPGAEFTDYVFESLGSGFRADIGTPDFLAFLQPTLQIAYGVYEQDGDEDDDTIELPDPDDAELALGADFPGATPVPNVFTNAYYRGIRGTLTPFSFSGGAAAEAVDEAADAAVTDDNVEEGVVEDAAEEAGAAVDAAADAGTGFLASTGGFSATGGFSFGQLSGNAGENADAAEDNADITVYGLDGQVNLSIFNVTFEYAQNSIEDGIYFQDSDNVLQNAEDEAVDFLGAPVEEEDEVFVALEVPSTSLVYAEATIDTEAAGIPLLRSLSANYRSIPELWFGLKYDEDTYPYELDQIGYGADATLGLSIFNLTGFIDSYSMDTGEEGAAATDTVIATDGTSVEASDIFAYGVRLGVEVYRAVEVFGFYTVVEANGDTAVEDLDDADRSGADDAYVPGVGIGVEHDGEAENALVPGLNFSVAYDFTNGNFSAASLDAEFAVGAFTLSPYVDYSIDDSPEVGSDDVTAIRAGTGITTEPLNIILQPSFGANVNYRNADHTDVSDDDAPGAGGVYTANYIQYSFGVTFNQFLLENSAVGVRYGSFSGTNIQLANNTNGADDNASDISDGDDYGADSVQTTTGYEVTWDYYGLQFGYGAYTNTRPESGSTGGQAFSISYTVNF</sequence>